<organism evidence="1 2">
    <name type="scientific">Canavalia gladiata</name>
    <name type="common">Sword bean</name>
    <name type="synonym">Dolichos gladiatus</name>
    <dbReference type="NCBI Taxonomy" id="3824"/>
    <lineage>
        <taxon>Eukaryota</taxon>
        <taxon>Viridiplantae</taxon>
        <taxon>Streptophyta</taxon>
        <taxon>Embryophyta</taxon>
        <taxon>Tracheophyta</taxon>
        <taxon>Spermatophyta</taxon>
        <taxon>Magnoliopsida</taxon>
        <taxon>eudicotyledons</taxon>
        <taxon>Gunneridae</taxon>
        <taxon>Pentapetalae</taxon>
        <taxon>rosids</taxon>
        <taxon>fabids</taxon>
        <taxon>Fabales</taxon>
        <taxon>Fabaceae</taxon>
        <taxon>Papilionoideae</taxon>
        <taxon>50 kb inversion clade</taxon>
        <taxon>NPAAA clade</taxon>
        <taxon>indigoferoid/millettioid clade</taxon>
        <taxon>Phaseoleae</taxon>
        <taxon>Canavalia</taxon>
    </lineage>
</organism>
<reference evidence="1 2" key="1">
    <citation type="submission" date="2024-01" db="EMBL/GenBank/DDBJ databases">
        <title>The genomes of 5 underutilized Papilionoideae crops provide insights into root nodulation and disease resistanc.</title>
        <authorList>
            <person name="Jiang F."/>
        </authorList>
    </citation>
    <scope>NUCLEOTIDE SEQUENCE [LARGE SCALE GENOMIC DNA]</scope>
    <source>
        <strain evidence="1">LVBAO_FW01</strain>
        <tissue evidence="1">Leaves</tissue>
    </source>
</reference>
<dbReference type="Proteomes" id="UP001367508">
    <property type="component" value="Unassembled WGS sequence"/>
</dbReference>
<name>A0AAN9MTM8_CANGL</name>
<keyword evidence="2" id="KW-1185">Reference proteome</keyword>
<proteinExistence type="predicted"/>
<comment type="caution">
    <text evidence="1">The sequence shown here is derived from an EMBL/GenBank/DDBJ whole genome shotgun (WGS) entry which is preliminary data.</text>
</comment>
<protein>
    <submittedName>
        <fullName evidence="1">Uncharacterized protein</fullName>
    </submittedName>
</protein>
<sequence>MYELAQVCSKVDVRLIHSIDGTLVAVAQGLDALKILVPKFQCMRSSKSMQKGNTQSGRVGSVQPLGAEIQVAHVPLAITSLETTHAQGLKLVNLSLTLVIRLSPLGVAETWCSWLDCHTQNHKDAAPVAKKLR</sequence>
<evidence type="ECO:0000313" key="2">
    <source>
        <dbReference type="Proteomes" id="UP001367508"/>
    </source>
</evidence>
<evidence type="ECO:0000313" key="1">
    <source>
        <dbReference type="EMBL" id="KAK7360689.1"/>
    </source>
</evidence>
<accession>A0AAN9MTM8</accession>
<gene>
    <name evidence="1" type="ORF">VNO77_02698</name>
</gene>
<dbReference type="AlphaFoldDB" id="A0AAN9MTM8"/>
<dbReference type="EMBL" id="JAYMYQ010000001">
    <property type="protein sequence ID" value="KAK7360689.1"/>
    <property type="molecule type" value="Genomic_DNA"/>
</dbReference>